<proteinExistence type="predicted"/>
<feature type="transmembrane region" description="Helical" evidence="1">
    <location>
        <begin position="144"/>
        <end position="172"/>
    </location>
</feature>
<organism evidence="2 3">
    <name type="scientific">Pseudaminobacter soli</name>
    <name type="common">ex Li et al. 2025</name>
    <dbReference type="NCBI Taxonomy" id="1295366"/>
    <lineage>
        <taxon>Bacteria</taxon>
        <taxon>Pseudomonadati</taxon>
        <taxon>Pseudomonadota</taxon>
        <taxon>Alphaproteobacteria</taxon>
        <taxon>Hyphomicrobiales</taxon>
        <taxon>Phyllobacteriaceae</taxon>
        <taxon>Pseudaminobacter</taxon>
    </lineage>
</organism>
<dbReference type="Pfam" id="PF09948">
    <property type="entry name" value="PpoB2"/>
    <property type="match status" value="1"/>
</dbReference>
<accession>A0A2P7SNU2</accession>
<dbReference type="RefSeq" id="WP_106722512.1">
    <property type="nucleotide sequence ID" value="NZ_PXYL01000001.1"/>
</dbReference>
<sequence length="297" mass="31740">MNNKLDGFDNLDRAGRATGAIARDPREAVYLALGAGIALSWILLAAMALRGAELRAPGTGAPGDFLLRMLPDLPLPGFLDRFFLLCLTPAPLGSFALEAFFALTLMWLLMSVAMMLPSAAPMIRTYCEIADTARLKGELVVHPLALVGGYLSVWLAASVLFAGLSLALQVAATAQPGAPLAGLAGGIALGIAGLYQFSSLKQACLKKCRNPFSILFARWSDRPSRIFKLGLEQGVWCLGCCWALMLVMFAVGIMNLFWMALIALFTLVEKQGTKRLPTRLAGAILLVWAVVLLVSSA</sequence>
<feature type="transmembrane region" description="Helical" evidence="1">
    <location>
        <begin position="28"/>
        <end position="49"/>
    </location>
</feature>
<dbReference type="InterPro" id="IPR018688">
    <property type="entry name" value="PpoB2-like"/>
</dbReference>
<evidence type="ECO:0000256" key="1">
    <source>
        <dbReference type="SAM" id="Phobius"/>
    </source>
</evidence>
<dbReference type="EMBL" id="PXYL01000001">
    <property type="protein sequence ID" value="PSJ64160.1"/>
    <property type="molecule type" value="Genomic_DNA"/>
</dbReference>
<feature type="transmembrane region" description="Helical" evidence="1">
    <location>
        <begin position="178"/>
        <end position="197"/>
    </location>
</feature>
<keyword evidence="1" id="KW-1133">Transmembrane helix</keyword>
<feature type="transmembrane region" description="Helical" evidence="1">
    <location>
        <begin position="276"/>
        <end position="294"/>
    </location>
</feature>
<comment type="caution">
    <text evidence="2">The sequence shown here is derived from an EMBL/GenBank/DDBJ whole genome shotgun (WGS) entry which is preliminary data.</text>
</comment>
<keyword evidence="1" id="KW-0472">Membrane</keyword>
<dbReference type="Proteomes" id="UP000240653">
    <property type="component" value="Unassembled WGS sequence"/>
</dbReference>
<evidence type="ECO:0008006" key="4">
    <source>
        <dbReference type="Google" id="ProtNLM"/>
    </source>
</evidence>
<protein>
    <recommendedName>
        <fullName evidence="4">Metal-binding protein</fullName>
    </recommendedName>
</protein>
<evidence type="ECO:0000313" key="3">
    <source>
        <dbReference type="Proteomes" id="UP000240653"/>
    </source>
</evidence>
<evidence type="ECO:0000313" key="2">
    <source>
        <dbReference type="EMBL" id="PSJ64160.1"/>
    </source>
</evidence>
<feature type="transmembrane region" description="Helical" evidence="1">
    <location>
        <begin position="235"/>
        <end position="264"/>
    </location>
</feature>
<dbReference type="AlphaFoldDB" id="A0A2P7SNU2"/>
<dbReference type="OrthoDB" id="164118at2"/>
<reference evidence="2 3" key="1">
    <citation type="submission" date="2018-03" db="EMBL/GenBank/DDBJ databases">
        <title>The draft genome of Mesorhizobium soli JCM 19897.</title>
        <authorList>
            <person name="Li L."/>
            <person name="Liu L."/>
            <person name="Liang L."/>
            <person name="Wang T."/>
            <person name="Zhang X."/>
        </authorList>
    </citation>
    <scope>NUCLEOTIDE SEQUENCE [LARGE SCALE GENOMIC DNA]</scope>
    <source>
        <strain evidence="2 3">JCM 19897</strain>
    </source>
</reference>
<gene>
    <name evidence="2" type="ORF">C7I85_03390</name>
</gene>
<name>A0A2P7SNU2_9HYPH</name>
<keyword evidence="3" id="KW-1185">Reference proteome</keyword>
<keyword evidence="1" id="KW-0812">Transmembrane</keyword>
<feature type="transmembrane region" description="Helical" evidence="1">
    <location>
        <begin position="103"/>
        <end position="123"/>
    </location>
</feature>